<reference evidence="5 6" key="1">
    <citation type="submission" date="2017-09" db="EMBL/GenBank/DDBJ databases">
        <title>Depth-based differentiation of microbial function through sediment-hosted aquifers and enrichment of novel symbionts in the deep terrestrial subsurface.</title>
        <authorList>
            <person name="Probst A.J."/>
            <person name="Ladd B."/>
            <person name="Jarett J.K."/>
            <person name="Geller-Mcgrath D.E."/>
            <person name="Sieber C.M."/>
            <person name="Emerson J.B."/>
            <person name="Anantharaman K."/>
            <person name="Thomas B.C."/>
            <person name="Malmstrom R."/>
            <person name="Stieglmeier M."/>
            <person name="Klingl A."/>
            <person name="Woyke T."/>
            <person name="Ryan C.M."/>
            <person name="Banfield J.F."/>
        </authorList>
    </citation>
    <scope>NUCLEOTIDE SEQUENCE [LARGE SCALE GENOMIC DNA]</scope>
    <source>
        <strain evidence="5">CG11_big_fil_rev_8_21_14_0_20_46_11</strain>
    </source>
</reference>
<keyword evidence="2" id="KW-0645">Protease</keyword>
<evidence type="ECO:0000256" key="3">
    <source>
        <dbReference type="ARBA" id="ARBA00022801"/>
    </source>
</evidence>
<organism evidence="5 6">
    <name type="scientific">Candidatus Taylorbacteria bacterium CG11_big_fil_rev_8_21_14_0_20_46_11</name>
    <dbReference type="NCBI Taxonomy" id="1975025"/>
    <lineage>
        <taxon>Bacteria</taxon>
        <taxon>Candidatus Tayloriibacteriota</taxon>
    </lineage>
</organism>
<accession>A0A2H0KA95</accession>
<evidence type="ECO:0000256" key="1">
    <source>
        <dbReference type="ARBA" id="ARBA00010541"/>
    </source>
</evidence>
<dbReference type="InterPro" id="IPR051201">
    <property type="entry name" value="Chloro_Bact_Ser_Proteases"/>
</dbReference>
<dbReference type="PANTHER" id="PTHR43343">
    <property type="entry name" value="PEPTIDASE S12"/>
    <property type="match status" value="1"/>
</dbReference>
<dbReference type="Pfam" id="PF13365">
    <property type="entry name" value="Trypsin_2"/>
    <property type="match status" value="1"/>
</dbReference>
<dbReference type="InterPro" id="IPR009003">
    <property type="entry name" value="Peptidase_S1_PA"/>
</dbReference>
<dbReference type="EMBL" id="PCVG01000075">
    <property type="protein sequence ID" value="PIQ68181.1"/>
    <property type="molecule type" value="Genomic_DNA"/>
</dbReference>
<protein>
    <recommendedName>
        <fullName evidence="7">Peptidase S1 domain-containing protein</fullName>
    </recommendedName>
</protein>
<evidence type="ECO:0000256" key="4">
    <source>
        <dbReference type="SAM" id="MobiDB-lite"/>
    </source>
</evidence>
<dbReference type="SUPFAM" id="SSF50494">
    <property type="entry name" value="Trypsin-like serine proteases"/>
    <property type="match status" value="1"/>
</dbReference>
<sequence>MKRTQLLAVIILNFFVIPSIAMASWWNPFSWSWFNKSTKTEIVQVIPPTATTTKNKGEVKAISDLTVSKDDIPKDTRTQTIKKTENGGEQYDRPIPIASVKFDNAVIKSVLRLKIYDTVTKQDISWGSGISIGGLGHILTNYHVVEKVIVNPARYQVYGCVTTSLNTQCDYFNYLLSTGASGSKHNKNLDLALVYIDQVFFDNKWSSVLDISLNALGDRTVNLSSYTKNIQDIYVNYPVYSIGYPDYGGGKTVQAEGVVKEIFTDRESGQKLILNSADISFGNSGGPVFNSNGELVGVTVQCLVASPNAKKCNQNSGLFIPLPTVNWWYSKMTNSEIAIWEGRQSYLPQNSGSWQGALCLLRQNSYYDATLSKDSCVCKAGYSKNSGGDCVDTSGYVDPTLRYGQAPDPEGEKKALQMLESLFSELEKGSINTPSATDQIRRSTPPSSEEDTESIQFCQTINAIWTGTPPCECKTGYAWNERGNSCVPVSSAETIKINNKICENNFGPNAVWYGTMSSAGGLNCTCVIGGFGHYFNKSNTACVTQDELLREGNPVWTKILSLPPQ</sequence>
<feature type="region of interest" description="Disordered" evidence="4">
    <location>
        <begin position="432"/>
        <end position="453"/>
    </location>
</feature>
<evidence type="ECO:0000313" key="6">
    <source>
        <dbReference type="Proteomes" id="UP000229342"/>
    </source>
</evidence>
<dbReference type="GO" id="GO:0006508">
    <property type="term" value="P:proteolysis"/>
    <property type="evidence" value="ECO:0007669"/>
    <property type="project" value="UniProtKB-KW"/>
</dbReference>
<comment type="similarity">
    <text evidence="1">Belongs to the peptidase S1C family.</text>
</comment>
<evidence type="ECO:0000313" key="5">
    <source>
        <dbReference type="EMBL" id="PIQ68181.1"/>
    </source>
</evidence>
<dbReference type="PANTHER" id="PTHR43343:SF3">
    <property type="entry name" value="PROTEASE DO-LIKE 8, CHLOROPLASTIC"/>
    <property type="match status" value="1"/>
</dbReference>
<dbReference type="Gene3D" id="2.40.10.10">
    <property type="entry name" value="Trypsin-like serine proteases"/>
    <property type="match status" value="2"/>
</dbReference>
<keyword evidence="3" id="KW-0378">Hydrolase</keyword>
<dbReference type="InterPro" id="IPR043504">
    <property type="entry name" value="Peptidase_S1_PA_chymotrypsin"/>
</dbReference>
<proteinExistence type="inferred from homology"/>
<dbReference type="AlphaFoldDB" id="A0A2H0KA95"/>
<dbReference type="Proteomes" id="UP000229342">
    <property type="component" value="Unassembled WGS sequence"/>
</dbReference>
<name>A0A2H0KA95_9BACT</name>
<comment type="caution">
    <text evidence="5">The sequence shown here is derived from an EMBL/GenBank/DDBJ whole genome shotgun (WGS) entry which is preliminary data.</text>
</comment>
<dbReference type="PRINTS" id="PR00834">
    <property type="entry name" value="PROTEASES2C"/>
</dbReference>
<dbReference type="InterPro" id="IPR001940">
    <property type="entry name" value="Peptidase_S1C"/>
</dbReference>
<dbReference type="GO" id="GO:0004252">
    <property type="term" value="F:serine-type endopeptidase activity"/>
    <property type="evidence" value="ECO:0007669"/>
    <property type="project" value="InterPro"/>
</dbReference>
<gene>
    <name evidence="5" type="ORF">COV91_05495</name>
</gene>
<evidence type="ECO:0008006" key="7">
    <source>
        <dbReference type="Google" id="ProtNLM"/>
    </source>
</evidence>
<evidence type="ECO:0000256" key="2">
    <source>
        <dbReference type="ARBA" id="ARBA00022670"/>
    </source>
</evidence>